<organism evidence="2 3">
    <name type="scientific">Pleuronectes platessa</name>
    <name type="common">European plaice</name>
    <dbReference type="NCBI Taxonomy" id="8262"/>
    <lineage>
        <taxon>Eukaryota</taxon>
        <taxon>Metazoa</taxon>
        <taxon>Chordata</taxon>
        <taxon>Craniata</taxon>
        <taxon>Vertebrata</taxon>
        <taxon>Euteleostomi</taxon>
        <taxon>Actinopterygii</taxon>
        <taxon>Neopterygii</taxon>
        <taxon>Teleostei</taxon>
        <taxon>Neoteleostei</taxon>
        <taxon>Acanthomorphata</taxon>
        <taxon>Carangaria</taxon>
        <taxon>Pleuronectiformes</taxon>
        <taxon>Pleuronectoidei</taxon>
        <taxon>Pleuronectidae</taxon>
        <taxon>Pleuronectes</taxon>
    </lineage>
</organism>
<feature type="region of interest" description="Disordered" evidence="1">
    <location>
        <begin position="1"/>
        <end position="55"/>
    </location>
</feature>
<dbReference type="AlphaFoldDB" id="A0A9N7TKA5"/>
<name>A0A9N7TKA5_PLEPL</name>
<evidence type="ECO:0000256" key="1">
    <source>
        <dbReference type="SAM" id="MobiDB-lite"/>
    </source>
</evidence>
<dbReference type="Proteomes" id="UP001153269">
    <property type="component" value="Unassembled WGS sequence"/>
</dbReference>
<comment type="caution">
    <text evidence="2">The sequence shown here is derived from an EMBL/GenBank/DDBJ whole genome shotgun (WGS) entry which is preliminary data.</text>
</comment>
<gene>
    <name evidence="2" type="ORF">PLEPLA_LOCUS1243</name>
</gene>
<evidence type="ECO:0000313" key="3">
    <source>
        <dbReference type="Proteomes" id="UP001153269"/>
    </source>
</evidence>
<reference evidence="2" key="1">
    <citation type="submission" date="2020-03" db="EMBL/GenBank/DDBJ databases">
        <authorList>
            <person name="Weist P."/>
        </authorList>
    </citation>
    <scope>NUCLEOTIDE SEQUENCE</scope>
</reference>
<keyword evidence="3" id="KW-1185">Reference proteome</keyword>
<feature type="compositionally biased region" description="Basic and acidic residues" evidence="1">
    <location>
        <begin position="13"/>
        <end position="25"/>
    </location>
</feature>
<dbReference type="EMBL" id="CADEAL010000058">
    <property type="protein sequence ID" value="CAB1413543.1"/>
    <property type="molecule type" value="Genomic_DNA"/>
</dbReference>
<feature type="compositionally biased region" description="Basic and acidic residues" evidence="1">
    <location>
        <begin position="32"/>
        <end position="45"/>
    </location>
</feature>
<evidence type="ECO:0000313" key="2">
    <source>
        <dbReference type="EMBL" id="CAB1413543.1"/>
    </source>
</evidence>
<sequence>MTGGSALQGRALSHQDHHGSCRESVEVTGEQEGSRSVDCGRKKGYPENPENPENLPADTFFTAQVTSMQLVIHHTHTRLEQLPEDRSGFSVCPKVTWGHHLELELPTVEVKVRPPPRLCCVMVAAPHLQLQEDISGYLIKLCLHNRLFPPAVVSLYNHHCFHRSTQFDLHFYTDAYFPVKRKNRFTPTGPSRQ</sequence>
<protein>
    <submittedName>
        <fullName evidence="2">Uncharacterized protein</fullName>
    </submittedName>
</protein>
<proteinExistence type="predicted"/>
<accession>A0A9N7TKA5</accession>